<gene>
    <name evidence="3" type="ORF">J4732_14050</name>
</gene>
<evidence type="ECO:0000256" key="1">
    <source>
        <dbReference type="SAM" id="Phobius"/>
    </source>
</evidence>
<reference evidence="3" key="1">
    <citation type="submission" date="2021-03" db="EMBL/GenBank/DDBJ databases">
        <title>Molecular epidemiology and mechanisms of colistin and carbapenem resistance in Enterobacteriaceae from clinical isolates, the environment and porcine samples in Pretoria, South Africa.</title>
        <authorList>
            <person name="Bogoshi D."/>
            <person name="Mbelle N.M."/>
            <person name="Naidoo V."/>
            <person name="Osei Sekyere J."/>
        </authorList>
    </citation>
    <scope>NUCLEOTIDE SEQUENCE</scope>
    <source>
        <strain evidence="3">C080</strain>
    </source>
</reference>
<feature type="transmembrane region" description="Helical" evidence="1">
    <location>
        <begin position="81"/>
        <end position="102"/>
    </location>
</feature>
<dbReference type="AlphaFoldDB" id="A0A939NMB0"/>
<dbReference type="Pfam" id="PF04235">
    <property type="entry name" value="DUF418"/>
    <property type="match status" value="1"/>
</dbReference>
<dbReference type="EMBL" id="JAGETR010000086">
    <property type="protein sequence ID" value="MBO2007006.1"/>
    <property type="molecule type" value="Genomic_DNA"/>
</dbReference>
<dbReference type="InterPro" id="IPR052529">
    <property type="entry name" value="Bact_Transport_Assoc"/>
</dbReference>
<sequence>MGAHIQLGTGVLRAGPVPAGLLGRAERPAAIARPAPPSAAPDLAGALVAWLLSSLLSLVQAPMRAVWPAIDVEPVKMAIRMLLRVGPLALGIAYAVGFVLLFRKPAWSRRLAFLLLRWGAMALTNYLTQSLIGIALFYGIGLGLGPAHGMAVVLLAWALVLALQIAWSHWWLERFRYVRSNGCGDGSHTESGHGCCVARSRKWIRCIDRIGLASSAVGCGSKENTNGVLRRYFPKGMDLSPISQAKLDAVARELNGRPRKMLGHETPDARFRQTVASTR</sequence>
<organism evidence="3">
    <name type="scientific">Serratia marcescens</name>
    <dbReference type="NCBI Taxonomy" id="615"/>
    <lineage>
        <taxon>Bacteria</taxon>
        <taxon>Pseudomonadati</taxon>
        <taxon>Pseudomonadota</taxon>
        <taxon>Gammaproteobacteria</taxon>
        <taxon>Enterobacterales</taxon>
        <taxon>Yersiniaceae</taxon>
        <taxon>Serratia</taxon>
    </lineage>
</organism>
<keyword evidence="1" id="KW-0472">Membrane</keyword>
<feature type="transmembrane region" description="Helical" evidence="1">
    <location>
        <begin position="150"/>
        <end position="172"/>
    </location>
</feature>
<dbReference type="PANTHER" id="PTHR30590">
    <property type="entry name" value="INNER MEMBRANE PROTEIN"/>
    <property type="match status" value="1"/>
</dbReference>
<name>A0A939NMB0_SERMA</name>
<keyword evidence="1" id="KW-0812">Transmembrane</keyword>
<feature type="domain" description="DUF418" evidence="2">
    <location>
        <begin position="49"/>
        <end position="177"/>
    </location>
</feature>
<dbReference type="InterPro" id="IPR007349">
    <property type="entry name" value="DUF418"/>
</dbReference>
<proteinExistence type="predicted"/>
<feature type="transmembrane region" description="Helical" evidence="1">
    <location>
        <begin position="114"/>
        <end position="138"/>
    </location>
</feature>
<protein>
    <submittedName>
        <fullName evidence="3">DUF418 domain-containing protein</fullName>
    </submittedName>
</protein>
<dbReference type="PANTHER" id="PTHR30590:SF2">
    <property type="entry name" value="INNER MEMBRANE PROTEIN"/>
    <property type="match status" value="1"/>
</dbReference>
<keyword evidence="1" id="KW-1133">Transmembrane helix</keyword>
<evidence type="ECO:0000313" key="3">
    <source>
        <dbReference type="EMBL" id="MBO2007006.1"/>
    </source>
</evidence>
<evidence type="ECO:0000259" key="2">
    <source>
        <dbReference type="Pfam" id="PF04235"/>
    </source>
</evidence>
<accession>A0A939NMB0</accession>
<comment type="caution">
    <text evidence="3">The sequence shown here is derived from an EMBL/GenBank/DDBJ whole genome shotgun (WGS) entry which is preliminary data.</text>
</comment>